<evidence type="ECO:0000256" key="2">
    <source>
        <dbReference type="ARBA" id="ARBA00006897"/>
    </source>
</evidence>
<comment type="subcellular location">
    <subcellularLocation>
        <location evidence="1">Endoplasmic reticulum membrane</location>
        <topology evidence="1">Multi-pass membrane protein</topology>
    </subcellularLocation>
</comment>
<keyword evidence="6" id="KW-0256">Endoplasmic reticulum</keyword>
<accession>K5V529</accession>
<name>K5V529_PHACS</name>
<dbReference type="PANTHER" id="PTHR13046:SF0">
    <property type="entry name" value="CAAX PRENYL PROTEASE 2"/>
    <property type="match status" value="1"/>
</dbReference>
<gene>
    <name evidence="13" type="ORF">PHACADRAFT_251563</name>
</gene>
<dbReference type="InterPro" id="IPR003675">
    <property type="entry name" value="Rce1/LyrA-like_dom"/>
</dbReference>
<organism evidence="13 14">
    <name type="scientific">Phanerochaete carnosa (strain HHB-10118-sp)</name>
    <name type="common">White-rot fungus</name>
    <name type="synonym">Peniophora carnosa</name>
    <dbReference type="NCBI Taxonomy" id="650164"/>
    <lineage>
        <taxon>Eukaryota</taxon>
        <taxon>Fungi</taxon>
        <taxon>Dikarya</taxon>
        <taxon>Basidiomycota</taxon>
        <taxon>Agaricomycotina</taxon>
        <taxon>Agaricomycetes</taxon>
        <taxon>Polyporales</taxon>
        <taxon>Phanerochaetaceae</taxon>
        <taxon>Phanerochaete</taxon>
    </lineage>
</organism>
<protein>
    <recommendedName>
        <fullName evidence="10">intramembrane prenyl-peptidase Rce1</fullName>
        <ecNumber evidence="10">3.4.26.1</ecNumber>
    </recommendedName>
</protein>
<keyword evidence="7 11" id="KW-1133">Transmembrane helix</keyword>
<reference evidence="13 14" key="1">
    <citation type="journal article" date="2012" name="BMC Genomics">
        <title>Comparative genomics of the white-rot fungi, Phanerochaete carnosa and P. chrysosporium, to elucidate the genetic basis of the distinct wood types they colonize.</title>
        <authorList>
            <person name="Suzuki H."/>
            <person name="MacDonald J."/>
            <person name="Syed K."/>
            <person name="Salamov A."/>
            <person name="Hori C."/>
            <person name="Aerts A."/>
            <person name="Henrissat B."/>
            <person name="Wiebenga A."/>
            <person name="vanKuyk P.A."/>
            <person name="Barry K."/>
            <person name="Lindquist E."/>
            <person name="LaButti K."/>
            <person name="Lapidus A."/>
            <person name="Lucas S."/>
            <person name="Coutinho P."/>
            <person name="Gong Y."/>
            <person name="Samejima M."/>
            <person name="Mahadevan R."/>
            <person name="Abou-Zaid M."/>
            <person name="de Vries R.P."/>
            <person name="Igarashi K."/>
            <person name="Yadav J.S."/>
            <person name="Grigoriev I.V."/>
            <person name="Master E.R."/>
        </authorList>
    </citation>
    <scope>NUCLEOTIDE SEQUENCE [LARGE SCALE GENOMIC DNA]</scope>
    <source>
        <strain evidence="13 14">HHB-10118-sp</strain>
    </source>
</reference>
<evidence type="ECO:0000256" key="4">
    <source>
        <dbReference type="ARBA" id="ARBA00022692"/>
    </source>
</evidence>
<evidence type="ECO:0000256" key="9">
    <source>
        <dbReference type="ARBA" id="ARBA00047280"/>
    </source>
</evidence>
<evidence type="ECO:0000256" key="5">
    <source>
        <dbReference type="ARBA" id="ARBA00022801"/>
    </source>
</evidence>
<dbReference type="STRING" id="650164.K5V529"/>
<dbReference type="EMBL" id="JH930470">
    <property type="protein sequence ID" value="EKM57741.1"/>
    <property type="molecule type" value="Genomic_DNA"/>
</dbReference>
<dbReference type="EC" id="3.4.26.1" evidence="10"/>
<sequence>MAGSSRNRMIFLSPLWFGIAHVHHGWEVYTRIGRTSFAAQQAAFSVVFQTAYTTLFGFHCAFLFLRTGSLLPPIASHVFCNIMGLPDLGDAVARFPHRKLLIITSHLLGVAGYIYTLKAWTCGIGSLYWPA</sequence>
<dbReference type="OrthoDB" id="271604at2759"/>
<keyword evidence="5" id="KW-0378">Hydrolase</keyword>
<dbReference type="Proteomes" id="UP000008370">
    <property type="component" value="Unassembled WGS sequence"/>
</dbReference>
<dbReference type="AlphaFoldDB" id="K5V529"/>
<feature type="transmembrane region" description="Helical" evidence="11">
    <location>
        <begin position="41"/>
        <end position="65"/>
    </location>
</feature>
<dbReference type="GeneID" id="18915255"/>
<dbReference type="RefSeq" id="XP_007393086.1">
    <property type="nucleotide sequence ID" value="XM_007393024.1"/>
</dbReference>
<comment type="similarity">
    <text evidence="2">Belongs to the peptidase U48 family.</text>
</comment>
<feature type="transmembrane region" description="Helical" evidence="11">
    <location>
        <begin position="107"/>
        <end position="129"/>
    </location>
</feature>
<dbReference type="InterPro" id="IPR039731">
    <property type="entry name" value="Rce1"/>
</dbReference>
<evidence type="ECO:0000256" key="11">
    <source>
        <dbReference type="SAM" id="Phobius"/>
    </source>
</evidence>
<dbReference type="GO" id="GO:0004222">
    <property type="term" value="F:metalloendopeptidase activity"/>
    <property type="evidence" value="ECO:0007669"/>
    <property type="project" value="InterPro"/>
</dbReference>
<dbReference type="Pfam" id="PF02517">
    <property type="entry name" value="Rce1-like"/>
    <property type="match status" value="1"/>
</dbReference>
<evidence type="ECO:0000256" key="8">
    <source>
        <dbReference type="ARBA" id="ARBA00023136"/>
    </source>
</evidence>
<evidence type="ECO:0000256" key="6">
    <source>
        <dbReference type="ARBA" id="ARBA00022824"/>
    </source>
</evidence>
<dbReference type="HOGENOM" id="CLU_049909_3_2_1"/>
<keyword evidence="4 11" id="KW-0812">Transmembrane</keyword>
<feature type="domain" description="CAAX prenyl protease 2/Lysostaphin resistance protein A-like" evidence="12">
    <location>
        <begin position="8"/>
        <end position="83"/>
    </location>
</feature>
<keyword evidence="8 11" id="KW-0472">Membrane</keyword>
<dbReference type="GO" id="GO:0005789">
    <property type="term" value="C:endoplasmic reticulum membrane"/>
    <property type="evidence" value="ECO:0007669"/>
    <property type="project" value="UniProtKB-SubCell"/>
</dbReference>
<evidence type="ECO:0000256" key="10">
    <source>
        <dbReference type="ARBA" id="ARBA00049729"/>
    </source>
</evidence>
<dbReference type="KEGG" id="pco:PHACADRAFT_251563"/>
<dbReference type="PANTHER" id="PTHR13046">
    <property type="entry name" value="PROTEASE U48 CAAX PRENYL PROTEASE RCE1"/>
    <property type="match status" value="1"/>
</dbReference>
<evidence type="ECO:0000313" key="13">
    <source>
        <dbReference type="EMBL" id="EKM57741.1"/>
    </source>
</evidence>
<evidence type="ECO:0000313" key="14">
    <source>
        <dbReference type="Proteomes" id="UP000008370"/>
    </source>
</evidence>
<evidence type="ECO:0000256" key="3">
    <source>
        <dbReference type="ARBA" id="ARBA00022670"/>
    </source>
</evidence>
<evidence type="ECO:0000256" key="1">
    <source>
        <dbReference type="ARBA" id="ARBA00004477"/>
    </source>
</evidence>
<dbReference type="InParanoid" id="K5V529"/>
<keyword evidence="3" id="KW-0645">Protease</keyword>
<evidence type="ECO:0000256" key="7">
    <source>
        <dbReference type="ARBA" id="ARBA00022989"/>
    </source>
</evidence>
<dbReference type="GO" id="GO:0071586">
    <property type="term" value="P:CAAX-box protein processing"/>
    <property type="evidence" value="ECO:0007669"/>
    <property type="project" value="InterPro"/>
</dbReference>
<keyword evidence="14" id="KW-1185">Reference proteome</keyword>
<evidence type="ECO:0000259" key="12">
    <source>
        <dbReference type="Pfam" id="PF02517"/>
    </source>
</evidence>
<proteinExistence type="inferred from homology"/>
<comment type="catalytic activity">
    <reaction evidence="9">
        <text>Hydrolyzes the peptide bond -P2-(S-farnesyl or geranylgeranyl)C-P1'-P2'-P3'-COOH where P1' and P2' are amino acids with aliphatic sidechains and P3' is any C-terminal residue.</text>
        <dbReference type="EC" id="3.4.26.1"/>
    </reaction>
</comment>